<feature type="binding site" evidence="17">
    <location>
        <position position="25"/>
    </location>
    <ligand>
        <name>8-oxo-dGTP</name>
        <dbReference type="ChEBI" id="CHEBI:77896"/>
    </ligand>
</feature>
<dbReference type="AlphaFoldDB" id="A0A2G6JLQ9"/>
<comment type="similarity">
    <text evidence="2">Belongs to the Nudix hydrolase family.</text>
</comment>
<comment type="catalytic activity">
    <reaction evidence="10">
        <text>8-oxo-dGTP + H2O = 8-oxo-dGMP + diphosphate + H(+)</text>
        <dbReference type="Rhea" id="RHEA:31575"/>
        <dbReference type="ChEBI" id="CHEBI:15377"/>
        <dbReference type="ChEBI" id="CHEBI:15378"/>
        <dbReference type="ChEBI" id="CHEBI:33019"/>
        <dbReference type="ChEBI" id="CHEBI:63224"/>
        <dbReference type="ChEBI" id="CHEBI:77896"/>
        <dbReference type="EC" id="3.6.1.55"/>
    </reaction>
</comment>
<evidence type="ECO:0000256" key="13">
    <source>
        <dbReference type="ARBA" id="ARBA00040794"/>
    </source>
</evidence>
<feature type="binding site" evidence="17">
    <location>
        <position position="121"/>
    </location>
    <ligand>
        <name>8-oxo-dGTP</name>
        <dbReference type="ChEBI" id="CHEBI:77896"/>
    </ligand>
</feature>
<evidence type="ECO:0000256" key="4">
    <source>
        <dbReference type="ARBA" id="ARBA00022705"/>
    </source>
</evidence>
<dbReference type="Gene3D" id="3.90.79.10">
    <property type="entry name" value="Nucleoside Triphosphate Pyrophosphohydrolase"/>
    <property type="match status" value="1"/>
</dbReference>
<dbReference type="GO" id="GO:0006260">
    <property type="term" value="P:DNA replication"/>
    <property type="evidence" value="ECO:0007669"/>
    <property type="project" value="UniProtKB-KW"/>
</dbReference>
<dbReference type="InterPro" id="IPR000086">
    <property type="entry name" value="NUDIX_hydrolase_dom"/>
</dbReference>
<evidence type="ECO:0000259" key="19">
    <source>
        <dbReference type="PROSITE" id="PS51462"/>
    </source>
</evidence>
<protein>
    <recommendedName>
        <fullName evidence="13">8-oxo-dGTP diphosphatase</fullName>
        <ecNumber evidence="12">3.6.1.55</ecNumber>
    </recommendedName>
    <alternativeName>
        <fullName evidence="16">7,8-dihydro-8-oxoguanine-triphosphatase</fullName>
    </alternativeName>
    <alternativeName>
        <fullName evidence="15">Mutator protein MutT</fullName>
    </alternativeName>
    <alternativeName>
        <fullName evidence="14">dGTP pyrophosphohydrolase</fullName>
    </alternativeName>
</protein>
<evidence type="ECO:0000256" key="5">
    <source>
        <dbReference type="ARBA" id="ARBA00022723"/>
    </source>
</evidence>
<dbReference type="NCBIfam" id="TIGR00586">
    <property type="entry name" value="mutt"/>
    <property type="match status" value="1"/>
</dbReference>
<comment type="caution">
    <text evidence="20">The sequence shown here is derived from an EMBL/GenBank/DDBJ whole genome shotgun (WGS) entry which is preliminary data.</text>
</comment>
<feature type="binding site" evidence="17">
    <location>
        <begin position="36"/>
        <end position="39"/>
    </location>
    <ligand>
        <name>8-oxo-dGTP</name>
        <dbReference type="ChEBI" id="CHEBI:77896"/>
    </ligand>
</feature>
<keyword evidence="7 20" id="KW-0378">Hydrolase</keyword>
<feature type="domain" description="Nudix hydrolase" evidence="19">
    <location>
        <begin position="4"/>
        <end position="132"/>
    </location>
</feature>
<dbReference type="GO" id="GO:0008413">
    <property type="term" value="F:8-oxo-7,8-dihydroguanosine triphosphate pyrophosphatase activity"/>
    <property type="evidence" value="ECO:0007669"/>
    <property type="project" value="InterPro"/>
</dbReference>
<dbReference type="GO" id="GO:0009228">
    <property type="term" value="P:thiamine biosynthetic process"/>
    <property type="evidence" value="ECO:0007669"/>
    <property type="project" value="UniProtKB-KW"/>
</dbReference>
<evidence type="ECO:0000256" key="1">
    <source>
        <dbReference type="ARBA" id="ARBA00001946"/>
    </source>
</evidence>
<keyword evidence="9" id="KW-0234">DNA repair</keyword>
<comment type="catalytic activity">
    <reaction evidence="11">
        <text>8-oxo-GTP + H2O = 8-oxo-GMP + diphosphate + H(+)</text>
        <dbReference type="Rhea" id="RHEA:67616"/>
        <dbReference type="ChEBI" id="CHEBI:15377"/>
        <dbReference type="ChEBI" id="CHEBI:15378"/>
        <dbReference type="ChEBI" id="CHEBI:33019"/>
        <dbReference type="ChEBI" id="CHEBI:143553"/>
        <dbReference type="ChEBI" id="CHEBI:145694"/>
    </reaction>
</comment>
<feature type="binding site" evidence="18">
    <location>
        <position position="39"/>
    </location>
    <ligand>
        <name>Mg(2+)</name>
        <dbReference type="ChEBI" id="CHEBI:18420"/>
    </ligand>
</feature>
<evidence type="ECO:0000256" key="2">
    <source>
        <dbReference type="ARBA" id="ARBA00005582"/>
    </source>
</evidence>
<keyword evidence="5 18" id="KW-0479">Metal-binding</keyword>
<dbReference type="PROSITE" id="PS00893">
    <property type="entry name" value="NUDIX_BOX"/>
    <property type="match status" value="1"/>
</dbReference>
<dbReference type="Pfam" id="PF02581">
    <property type="entry name" value="TMP-TENI"/>
    <property type="match status" value="1"/>
</dbReference>
<dbReference type="InterPro" id="IPR020476">
    <property type="entry name" value="Nudix_hydrolase"/>
</dbReference>
<dbReference type="EC" id="3.6.1.55" evidence="12"/>
<dbReference type="GO" id="GO:0044715">
    <property type="term" value="F:8-oxo-dGDP phosphatase activity"/>
    <property type="evidence" value="ECO:0007669"/>
    <property type="project" value="TreeGrafter"/>
</dbReference>
<dbReference type="GO" id="GO:0046872">
    <property type="term" value="F:metal ion binding"/>
    <property type="evidence" value="ECO:0007669"/>
    <property type="project" value="UniProtKB-KW"/>
</dbReference>
<evidence type="ECO:0000256" key="7">
    <source>
        <dbReference type="ARBA" id="ARBA00022801"/>
    </source>
</evidence>
<feature type="binding site" evidence="17">
    <location>
        <position position="30"/>
    </location>
    <ligand>
        <name>8-oxo-dGTP</name>
        <dbReference type="ChEBI" id="CHEBI:77896"/>
    </ligand>
</feature>
<evidence type="ECO:0000256" key="6">
    <source>
        <dbReference type="ARBA" id="ARBA00022763"/>
    </source>
</evidence>
<dbReference type="Proteomes" id="UP000243469">
    <property type="component" value="Unassembled WGS sequence"/>
</dbReference>
<evidence type="ECO:0000256" key="14">
    <source>
        <dbReference type="ARBA" id="ARBA00041592"/>
    </source>
</evidence>
<accession>A0A2G6JLQ9</accession>
<dbReference type="GO" id="GO:0006281">
    <property type="term" value="P:DNA repair"/>
    <property type="evidence" value="ECO:0007669"/>
    <property type="project" value="UniProtKB-KW"/>
</dbReference>
<feature type="binding site" evidence="18">
    <location>
        <position position="59"/>
    </location>
    <ligand>
        <name>Mg(2+)</name>
        <dbReference type="ChEBI" id="CHEBI:18420"/>
    </ligand>
</feature>
<evidence type="ECO:0000256" key="15">
    <source>
        <dbReference type="ARBA" id="ARBA00041979"/>
    </source>
</evidence>
<proteinExistence type="inferred from homology"/>
<dbReference type="GO" id="GO:0044716">
    <property type="term" value="F:8-oxo-GDP phosphatase activity"/>
    <property type="evidence" value="ECO:0007669"/>
    <property type="project" value="TreeGrafter"/>
</dbReference>
<dbReference type="InterPro" id="IPR003561">
    <property type="entry name" value="Mutator_MutT"/>
</dbReference>
<keyword evidence="6" id="KW-0227">DNA damage</keyword>
<evidence type="ECO:0000256" key="12">
    <source>
        <dbReference type="ARBA" id="ARBA00038905"/>
    </source>
</evidence>
<evidence type="ECO:0000256" key="17">
    <source>
        <dbReference type="PIRSR" id="PIRSR603561-1"/>
    </source>
</evidence>
<dbReference type="InterPro" id="IPR047127">
    <property type="entry name" value="MutT-like"/>
</dbReference>
<dbReference type="Gene3D" id="3.20.20.70">
    <property type="entry name" value="Aldolase class I"/>
    <property type="match status" value="1"/>
</dbReference>
<organism evidence="20 21">
    <name type="scientific">Neptuniibacter caesariensis</name>
    <dbReference type="NCBI Taxonomy" id="207954"/>
    <lineage>
        <taxon>Bacteria</taxon>
        <taxon>Pseudomonadati</taxon>
        <taxon>Pseudomonadota</taxon>
        <taxon>Gammaproteobacteria</taxon>
        <taxon>Oceanospirillales</taxon>
        <taxon>Oceanospirillaceae</taxon>
        <taxon>Neptuniibacter</taxon>
    </lineage>
</organism>
<dbReference type="GO" id="GO:0035539">
    <property type="term" value="F:8-oxo-7,8-dihydrodeoxyguanosine triphosphate pyrophosphatase activity"/>
    <property type="evidence" value="ECO:0007669"/>
    <property type="project" value="UniProtKB-EC"/>
</dbReference>
<dbReference type="InterPro" id="IPR029119">
    <property type="entry name" value="MutY_C"/>
</dbReference>
<dbReference type="Pfam" id="PF14815">
    <property type="entry name" value="NUDIX_4"/>
    <property type="match status" value="1"/>
</dbReference>
<evidence type="ECO:0000256" key="11">
    <source>
        <dbReference type="ARBA" id="ARBA00036904"/>
    </source>
</evidence>
<dbReference type="SUPFAM" id="SSF51391">
    <property type="entry name" value="Thiamin phosphate synthase"/>
    <property type="match status" value="1"/>
</dbReference>
<reference evidence="20 21" key="1">
    <citation type="submission" date="2017-10" db="EMBL/GenBank/DDBJ databases">
        <title>Novel microbial diversity and functional potential in the marine mammal oral microbiome.</title>
        <authorList>
            <person name="Dudek N.K."/>
            <person name="Sun C.L."/>
            <person name="Burstein D."/>
            <person name="Kantor R.S."/>
            <person name="Aliaga Goltsman D.S."/>
            <person name="Bik E.M."/>
            <person name="Thomas B.C."/>
            <person name="Banfield J.F."/>
            <person name="Relman D.A."/>
        </authorList>
    </citation>
    <scope>NUCLEOTIDE SEQUENCE [LARGE SCALE GENOMIC DNA]</scope>
    <source>
        <strain evidence="20">DOLJORAL78_47_21</strain>
    </source>
</reference>
<keyword evidence="8 18" id="KW-0460">Magnesium</keyword>
<dbReference type="InterPro" id="IPR015797">
    <property type="entry name" value="NUDIX_hydrolase-like_dom_sf"/>
</dbReference>
<evidence type="ECO:0000256" key="9">
    <source>
        <dbReference type="ARBA" id="ARBA00023204"/>
    </source>
</evidence>
<dbReference type="CDD" id="cd03425">
    <property type="entry name" value="NUDIX_MutT_NudA_like"/>
    <property type="match status" value="1"/>
</dbReference>
<evidence type="ECO:0000256" key="16">
    <source>
        <dbReference type="ARBA" id="ARBA00042798"/>
    </source>
</evidence>
<dbReference type="InterPro" id="IPR036206">
    <property type="entry name" value="ThiamineP_synth_sf"/>
</dbReference>
<keyword evidence="3" id="KW-0515">Mutator protein</keyword>
<dbReference type="PROSITE" id="PS51462">
    <property type="entry name" value="NUDIX"/>
    <property type="match status" value="1"/>
</dbReference>
<dbReference type="CDD" id="cd00564">
    <property type="entry name" value="TMP_TenI"/>
    <property type="match status" value="1"/>
</dbReference>
<dbReference type="SUPFAM" id="SSF55811">
    <property type="entry name" value="Nudix"/>
    <property type="match status" value="1"/>
</dbReference>
<evidence type="ECO:0000313" key="20">
    <source>
        <dbReference type="EMBL" id="PIE23512.1"/>
    </source>
</evidence>
<evidence type="ECO:0000256" key="18">
    <source>
        <dbReference type="PIRSR" id="PIRSR603561-2"/>
    </source>
</evidence>
<sequence length="319" mass="34506">MMQPLIHVAAAVITDSSGRILIAKRPDDKHQGGLWEFPGGKVEPGEAVADALRRELNEELGINMLRSAPLMQIPHHYSDKSVLLDVFKVDAFTGEAFGREGQPVEWVTATALQQYAFPAANKPIVNACLLPPLLAITPFDLQASQHRSFAKSIRDKGAKGLVFRVSGLSDRQAVSADLKNSVTCLRNFCRSEGLFFTVNCSLSVAHELALDAVHLTAERLQGLSGREAFSGRWLSASCHNREEIKLAIEKGCDFVFLSPVQETDSHPDARPLGWSGFQAGVKEATIPVYALGGVAPADYMQAISCGGQGVAAINAWLEE</sequence>
<dbReference type="InterPro" id="IPR020084">
    <property type="entry name" value="NUDIX_hydrolase_CS"/>
</dbReference>
<comment type="cofactor">
    <cofactor evidence="1 18">
        <name>Mg(2+)</name>
        <dbReference type="ChEBI" id="CHEBI:18420"/>
    </cofactor>
</comment>
<evidence type="ECO:0000256" key="10">
    <source>
        <dbReference type="ARBA" id="ARBA00035861"/>
    </source>
</evidence>
<dbReference type="PANTHER" id="PTHR47707:SF1">
    <property type="entry name" value="NUDIX HYDROLASE FAMILY PROTEIN"/>
    <property type="match status" value="1"/>
</dbReference>
<dbReference type="InterPro" id="IPR013785">
    <property type="entry name" value="Aldolase_TIM"/>
</dbReference>
<evidence type="ECO:0000256" key="3">
    <source>
        <dbReference type="ARBA" id="ARBA00022457"/>
    </source>
</evidence>
<dbReference type="EMBL" id="PDSH01000021">
    <property type="protein sequence ID" value="PIE23512.1"/>
    <property type="molecule type" value="Genomic_DNA"/>
</dbReference>
<evidence type="ECO:0000313" key="21">
    <source>
        <dbReference type="Proteomes" id="UP000243469"/>
    </source>
</evidence>
<dbReference type="PANTHER" id="PTHR47707">
    <property type="entry name" value="8-OXO-DGTP DIPHOSPHATASE"/>
    <property type="match status" value="1"/>
</dbReference>
<dbReference type="FunFam" id="3.90.79.10:FF:000014">
    <property type="entry name" value="8-oxo-dGTP diphosphatase MutT"/>
    <property type="match status" value="1"/>
</dbReference>
<dbReference type="InterPro" id="IPR022998">
    <property type="entry name" value="ThiamineP_synth_TenI"/>
</dbReference>
<keyword evidence="4" id="KW-0235">DNA replication</keyword>
<name>A0A2G6JLQ9_NEPCE</name>
<evidence type="ECO:0000256" key="8">
    <source>
        <dbReference type="ARBA" id="ARBA00022842"/>
    </source>
</evidence>
<dbReference type="PRINTS" id="PR00502">
    <property type="entry name" value="NUDIXFAMILY"/>
</dbReference>
<dbReference type="NCBIfam" id="NF006530">
    <property type="entry name" value="PRK08999.1"/>
    <property type="match status" value="1"/>
</dbReference>
<gene>
    <name evidence="20" type="ORF">CSA60_04430</name>
</gene>